<proteinExistence type="predicted"/>
<reference evidence="2" key="1">
    <citation type="submission" date="2024-07" db="EMBL/GenBank/DDBJ databases">
        <authorList>
            <person name="Yu S.T."/>
        </authorList>
    </citation>
    <scope>NUCLEOTIDE SEQUENCE</scope>
    <source>
        <strain evidence="2">R44</strain>
    </source>
</reference>
<evidence type="ECO:0000256" key="1">
    <source>
        <dbReference type="SAM" id="MobiDB-lite"/>
    </source>
</evidence>
<evidence type="ECO:0000313" key="2">
    <source>
        <dbReference type="EMBL" id="XDQ75605.1"/>
    </source>
</evidence>
<feature type="region of interest" description="Disordered" evidence="1">
    <location>
        <begin position="39"/>
        <end position="59"/>
    </location>
</feature>
<organism evidence="2">
    <name type="scientific">Streptomyces sp. R44</name>
    <dbReference type="NCBI Taxonomy" id="3238633"/>
    <lineage>
        <taxon>Bacteria</taxon>
        <taxon>Bacillati</taxon>
        <taxon>Actinomycetota</taxon>
        <taxon>Actinomycetes</taxon>
        <taxon>Kitasatosporales</taxon>
        <taxon>Streptomycetaceae</taxon>
        <taxon>Streptomyces</taxon>
    </lineage>
</organism>
<dbReference type="EMBL" id="CP163444">
    <property type="protein sequence ID" value="XDQ75605.1"/>
    <property type="molecule type" value="Genomic_DNA"/>
</dbReference>
<gene>
    <name evidence="2" type="ORF">AB5J54_36040</name>
</gene>
<dbReference type="RefSeq" id="WP_369148135.1">
    <property type="nucleotide sequence ID" value="NZ_CP163444.1"/>
</dbReference>
<protein>
    <submittedName>
        <fullName evidence="2">Uncharacterized protein</fullName>
    </submittedName>
</protein>
<sequence>MSAHAATGLDEKAVRGLDDSGEFRNLIASREPHFLKLKEPADERGAIRLQRPVGEPSPP</sequence>
<dbReference type="AlphaFoldDB" id="A0AB39TC68"/>
<name>A0AB39TC68_9ACTN</name>
<accession>A0AB39TC68</accession>